<organism evidence="2 3">
    <name type="scientific">Dufourea novaeangliae</name>
    <name type="common">Sweat bee</name>
    <dbReference type="NCBI Taxonomy" id="178035"/>
    <lineage>
        <taxon>Eukaryota</taxon>
        <taxon>Metazoa</taxon>
        <taxon>Ecdysozoa</taxon>
        <taxon>Arthropoda</taxon>
        <taxon>Hexapoda</taxon>
        <taxon>Insecta</taxon>
        <taxon>Pterygota</taxon>
        <taxon>Neoptera</taxon>
        <taxon>Endopterygota</taxon>
        <taxon>Hymenoptera</taxon>
        <taxon>Apocrita</taxon>
        <taxon>Aculeata</taxon>
        <taxon>Apoidea</taxon>
        <taxon>Anthophila</taxon>
        <taxon>Halictidae</taxon>
        <taxon>Rophitinae</taxon>
        <taxon>Dufourea</taxon>
    </lineage>
</organism>
<accession>A0A154PE95</accession>
<evidence type="ECO:0000256" key="1">
    <source>
        <dbReference type="SAM" id="MobiDB-lite"/>
    </source>
</evidence>
<proteinExistence type="predicted"/>
<evidence type="ECO:0000313" key="2">
    <source>
        <dbReference type="EMBL" id="KZC09530.1"/>
    </source>
</evidence>
<dbReference type="EMBL" id="KQ434870">
    <property type="protein sequence ID" value="KZC09530.1"/>
    <property type="molecule type" value="Genomic_DNA"/>
</dbReference>
<evidence type="ECO:0000313" key="3">
    <source>
        <dbReference type="Proteomes" id="UP000076502"/>
    </source>
</evidence>
<dbReference type="AlphaFoldDB" id="A0A154PE95"/>
<feature type="region of interest" description="Disordered" evidence="1">
    <location>
        <begin position="1"/>
        <end position="27"/>
    </location>
</feature>
<keyword evidence="3" id="KW-1185">Reference proteome</keyword>
<dbReference type="Proteomes" id="UP000076502">
    <property type="component" value="Unassembled WGS sequence"/>
</dbReference>
<gene>
    <name evidence="2" type="ORF">WN55_00202</name>
</gene>
<sequence length="77" mass="9223">MRRELLPDQLSRHKSTEELPPRVNESSTWARAQRKMAERYTASWFSLRALSSPRSRPLQFCPDFYLLRRRSVLFTPL</sequence>
<feature type="compositionally biased region" description="Basic and acidic residues" evidence="1">
    <location>
        <begin position="1"/>
        <end position="20"/>
    </location>
</feature>
<name>A0A154PE95_DUFNO</name>
<reference evidence="2 3" key="1">
    <citation type="submission" date="2015-07" db="EMBL/GenBank/DDBJ databases">
        <title>The genome of Dufourea novaeangliae.</title>
        <authorList>
            <person name="Pan H."/>
            <person name="Kapheim K."/>
        </authorList>
    </citation>
    <scope>NUCLEOTIDE SEQUENCE [LARGE SCALE GENOMIC DNA]</scope>
    <source>
        <strain evidence="2">0120121106</strain>
        <tissue evidence="2">Whole body</tissue>
    </source>
</reference>
<protein>
    <submittedName>
        <fullName evidence="2">Uncharacterized protein</fullName>
    </submittedName>
</protein>